<dbReference type="Proteomes" id="UP001589643">
    <property type="component" value="Unassembled WGS sequence"/>
</dbReference>
<evidence type="ECO:0000256" key="3">
    <source>
        <dbReference type="ARBA" id="ARBA00023082"/>
    </source>
</evidence>
<keyword evidence="3" id="KW-0731">Sigma factor</keyword>
<accession>A0ABV5EN26</accession>
<evidence type="ECO:0000313" key="10">
    <source>
        <dbReference type="Proteomes" id="UP001589643"/>
    </source>
</evidence>
<dbReference type="Pfam" id="PF13490">
    <property type="entry name" value="zf-HC2"/>
    <property type="match status" value="1"/>
</dbReference>
<evidence type="ECO:0000259" key="7">
    <source>
        <dbReference type="Pfam" id="PF08281"/>
    </source>
</evidence>
<dbReference type="InterPro" id="IPR039425">
    <property type="entry name" value="RNA_pol_sigma-70-like"/>
</dbReference>
<dbReference type="NCBIfam" id="TIGR02937">
    <property type="entry name" value="sigma70-ECF"/>
    <property type="match status" value="1"/>
</dbReference>
<keyword evidence="5" id="KW-0804">Transcription</keyword>
<evidence type="ECO:0000256" key="2">
    <source>
        <dbReference type="ARBA" id="ARBA00023015"/>
    </source>
</evidence>
<evidence type="ECO:0000256" key="4">
    <source>
        <dbReference type="ARBA" id="ARBA00023125"/>
    </source>
</evidence>
<dbReference type="PANTHER" id="PTHR43133:SF8">
    <property type="entry name" value="RNA POLYMERASE SIGMA FACTOR HI_1459-RELATED"/>
    <property type="match status" value="1"/>
</dbReference>
<dbReference type="Gene3D" id="1.10.10.10">
    <property type="entry name" value="Winged helix-like DNA-binding domain superfamily/Winged helix DNA-binding domain"/>
    <property type="match status" value="1"/>
</dbReference>
<sequence length="235" mass="26243">MGARYDATRSRDDSLVERVRAGDMNAFGELWRHHAESAMSAARGFRGLDPDDIVAETFEKVLRALREGKGPTGAFRSYLFAAVRNVARDHYRSRRESTDDDLERVVDERALSGEQAAMRSQDRQAAAAAFRSLPSRWRKALWYSEVDGMPPRELSDLLGVSPNGASALVLRAKRGFRDAWVSAQLTRSRSEGCRPIVAEFGAYTRDGLSARDRRRVDEHLQTCGTCTLSAEFIAS</sequence>
<dbReference type="SUPFAM" id="SSF88659">
    <property type="entry name" value="Sigma3 and sigma4 domains of RNA polymerase sigma factors"/>
    <property type="match status" value="1"/>
</dbReference>
<comment type="similarity">
    <text evidence="1">Belongs to the sigma-70 factor family. ECF subfamily.</text>
</comment>
<evidence type="ECO:0000259" key="8">
    <source>
        <dbReference type="Pfam" id="PF13490"/>
    </source>
</evidence>
<evidence type="ECO:0000259" key="6">
    <source>
        <dbReference type="Pfam" id="PF04542"/>
    </source>
</evidence>
<dbReference type="RefSeq" id="WP_114588777.1">
    <property type="nucleotide sequence ID" value="NZ_JBHLHV010000001.1"/>
</dbReference>
<evidence type="ECO:0000313" key="9">
    <source>
        <dbReference type="EMBL" id="MFB8891370.1"/>
    </source>
</evidence>
<dbReference type="InterPro" id="IPR027383">
    <property type="entry name" value="Znf_put"/>
</dbReference>
<dbReference type="PANTHER" id="PTHR43133">
    <property type="entry name" value="RNA POLYMERASE ECF-TYPE SIGMA FACTO"/>
    <property type="match status" value="1"/>
</dbReference>
<dbReference type="Gene3D" id="1.10.10.1320">
    <property type="entry name" value="Anti-sigma factor, zinc-finger domain"/>
    <property type="match status" value="1"/>
</dbReference>
<name>A0ABV5EN26_9MICO</name>
<comment type="caution">
    <text evidence="9">The sequence shown here is derived from an EMBL/GenBank/DDBJ whole genome shotgun (WGS) entry which is preliminary data.</text>
</comment>
<organism evidence="9 10">
    <name type="scientific">Microbacterium plantarum</name>
    <dbReference type="NCBI Taxonomy" id="1816425"/>
    <lineage>
        <taxon>Bacteria</taxon>
        <taxon>Bacillati</taxon>
        <taxon>Actinomycetota</taxon>
        <taxon>Actinomycetes</taxon>
        <taxon>Micrococcales</taxon>
        <taxon>Microbacteriaceae</taxon>
        <taxon>Microbacterium</taxon>
    </lineage>
</organism>
<keyword evidence="10" id="KW-1185">Reference proteome</keyword>
<dbReference type="Pfam" id="PF04542">
    <property type="entry name" value="Sigma70_r2"/>
    <property type="match status" value="1"/>
</dbReference>
<evidence type="ECO:0000256" key="5">
    <source>
        <dbReference type="ARBA" id="ARBA00023163"/>
    </source>
</evidence>
<dbReference type="InterPro" id="IPR013324">
    <property type="entry name" value="RNA_pol_sigma_r3/r4-like"/>
</dbReference>
<dbReference type="InterPro" id="IPR041916">
    <property type="entry name" value="Anti_sigma_zinc_sf"/>
</dbReference>
<keyword evidence="4" id="KW-0238">DNA-binding</keyword>
<feature type="domain" description="RNA polymerase sigma factor 70 region 4 type 2" evidence="7">
    <location>
        <begin position="124"/>
        <end position="174"/>
    </location>
</feature>
<dbReference type="InterPro" id="IPR007627">
    <property type="entry name" value="RNA_pol_sigma70_r2"/>
</dbReference>
<dbReference type="InterPro" id="IPR013249">
    <property type="entry name" value="RNA_pol_sigma70_r4_t2"/>
</dbReference>
<dbReference type="SUPFAM" id="SSF88946">
    <property type="entry name" value="Sigma2 domain of RNA polymerase sigma factors"/>
    <property type="match status" value="1"/>
</dbReference>
<dbReference type="Pfam" id="PF08281">
    <property type="entry name" value="Sigma70_r4_2"/>
    <property type="match status" value="1"/>
</dbReference>
<dbReference type="Gene3D" id="1.10.1740.10">
    <property type="match status" value="1"/>
</dbReference>
<dbReference type="InterPro" id="IPR014284">
    <property type="entry name" value="RNA_pol_sigma-70_dom"/>
</dbReference>
<gene>
    <name evidence="9" type="ORF">AB7P39_00790</name>
</gene>
<feature type="domain" description="Putative zinc-finger" evidence="8">
    <location>
        <begin position="193"/>
        <end position="226"/>
    </location>
</feature>
<evidence type="ECO:0000256" key="1">
    <source>
        <dbReference type="ARBA" id="ARBA00010641"/>
    </source>
</evidence>
<reference evidence="9 10" key="1">
    <citation type="submission" date="2024-08" db="EMBL/GenBank/DDBJ databases">
        <title>Heavy metals resistant antinobacteria isolated from wastewater.</title>
        <authorList>
            <person name="Roman Ponce B."/>
            <person name="Blanco Mercado M.A."/>
            <person name="Avila Aldana I.N."/>
            <person name="Morales Arrieta S."/>
        </authorList>
    </citation>
    <scope>NUCLEOTIDE SEQUENCE [LARGE SCALE GENOMIC DNA]</scope>
    <source>
        <strain evidence="10">sma-1</strain>
    </source>
</reference>
<keyword evidence="2" id="KW-0805">Transcription regulation</keyword>
<dbReference type="InterPro" id="IPR036388">
    <property type="entry name" value="WH-like_DNA-bd_sf"/>
</dbReference>
<feature type="domain" description="RNA polymerase sigma-70 region 2" evidence="6">
    <location>
        <begin position="31"/>
        <end position="95"/>
    </location>
</feature>
<protein>
    <submittedName>
        <fullName evidence="9">Sigma-70 family RNA polymerase sigma factor</fullName>
    </submittedName>
</protein>
<proteinExistence type="inferred from homology"/>
<dbReference type="EMBL" id="JBHLHV010000001">
    <property type="protein sequence ID" value="MFB8891370.1"/>
    <property type="molecule type" value="Genomic_DNA"/>
</dbReference>
<dbReference type="InterPro" id="IPR013325">
    <property type="entry name" value="RNA_pol_sigma_r2"/>
</dbReference>